<keyword evidence="1" id="KW-0812">Transmembrane</keyword>
<accession>A0AAV5SBT3</accession>
<feature type="transmembrane region" description="Helical" evidence="1">
    <location>
        <begin position="68"/>
        <end position="89"/>
    </location>
</feature>
<gene>
    <name evidence="3" type="ORF">PENTCL1PPCAC_2946</name>
</gene>
<protein>
    <recommendedName>
        <fullName evidence="2">7TM GPCR serpentine receptor class x (Srx) domain-containing protein</fullName>
    </recommendedName>
</protein>
<dbReference type="Proteomes" id="UP001432027">
    <property type="component" value="Unassembled WGS sequence"/>
</dbReference>
<dbReference type="PANTHER" id="PTHR22718">
    <property type="entry name" value="SERPENTINE RECEPTOR, CLASS X"/>
    <property type="match status" value="1"/>
</dbReference>
<dbReference type="PANTHER" id="PTHR22718:SF11">
    <property type="entry name" value="7TM GPCR SERPENTINE RECEPTOR CLASS X (SRX) DOMAIN-CONTAINING PROTEIN"/>
    <property type="match status" value="1"/>
</dbReference>
<keyword evidence="1" id="KW-1133">Transmembrane helix</keyword>
<proteinExistence type="predicted"/>
<reference evidence="3" key="1">
    <citation type="submission" date="2023-10" db="EMBL/GenBank/DDBJ databases">
        <title>Genome assembly of Pristionchus species.</title>
        <authorList>
            <person name="Yoshida K."/>
            <person name="Sommer R.J."/>
        </authorList>
    </citation>
    <scope>NUCLEOTIDE SEQUENCE</scope>
    <source>
        <strain evidence="3">RS0144</strain>
    </source>
</reference>
<name>A0AAV5SBT3_9BILA</name>
<keyword evidence="1" id="KW-0472">Membrane</keyword>
<dbReference type="Gene3D" id="1.20.1070.10">
    <property type="entry name" value="Rhodopsin 7-helix transmembrane proteins"/>
    <property type="match status" value="1"/>
</dbReference>
<evidence type="ECO:0000313" key="4">
    <source>
        <dbReference type="Proteomes" id="UP001432027"/>
    </source>
</evidence>
<feature type="transmembrane region" description="Helical" evidence="1">
    <location>
        <begin position="272"/>
        <end position="293"/>
    </location>
</feature>
<feature type="transmembrane region" description="Helical" evidence="1">
    <location>
        <begin position="238"/>
        <end position="260"/>
    </location>
</feature>
<feature type="transmembrane region" description="Helical" evidence="1">
    <location>
        <begin position="143"/>
        <end position="161"/>
    </location>
</feature>
<evidence type="ECO:0000256" key="1">
    <source>
        <dbReference type="SAM" id="Phobius"/>
    </source>
</evidence>
<evidence type="ECO:0000313" key="3">
    <source>
        <dbReference type="EMBL" id="GMS80771.1"/>
    </source>
</evidence>
<feature type="transmembrane region" description="Helical" evidence="1">
    <location>
        <begin position="109"/>
        <end position="131"/>
    </location>
</feature>
<dbReference type="EMBL" id="BTSX01000001">
    <property type="protein sequence ID" value="GMS80771.1"/>
    <property type="molecule type" value="Genomic_DNA"/>
</dbReference>
<feature type="non-terminal residue" evidence="3">
    <location>
        <position position="329"/>
    </location>
</feature>
<feature type="domain" description="7TM GPCR serpentine receptor class x (Srx)" evidence="2">
    <location>
        <begin position="70"/>
        <end position="293"/>
    </location>
</feature>
<dbReference type="InterPro" id="IPR019430">
    <property type="entry name" value="7TM_GPCR_serpentine_rcpt_Srx"/>
</dbReference>
<organism evidence="3 4">
    <name type="scientific">Pristionchus entomophagus</name>
    <dbReference type="NCBI Taxonomy" id="358040"/>
    <lineage>
        <taxon>Eukaryota</taxon>
        <taxon>Metazoa</taxon>
        <taxon>Ecdysozoa</taxon>
        <taxon>Nematoda</taxon>
        <taxon>Chromadorea</taxon>
        <taxon>Rhabditida</taxon>
        <taxon>Rhabditina</taxon>
        <taxon>Diplogasteromorpha</taxon>
        <taxon>Diplogasteroidea</taxon>
        <taxon>Neodiplogasteridae</taxon>
        <taxon>Pristionchus</taxon>
    </lineage>
</organism>
<feature type="transmembrane region" description="Helical" evidence="1">
    <location>
        <begin position="28"/>
        <end position="48"/>
    </location>
</feature>
<dbReference type="SUPFAM" id="SSF81321">
    <property type="entry name" value="Family A G protein-coupled receptor-like"/>
    <property type="match status" value="1"/>
</dbReference>
<comment type="caution">
    <text evidence="3">The sequence shown here is derived from an EMBL/GenBank/DDBJ whole genome shotgun (WGS) entry which is preliminary data.</text>
</comment>
<sequence length="329" mass="37828">MSQNYADWNWTEIEQCLGRSEVKISDRLFVGLPFLIFSIISVSLNAIFMRIIHANRSFLDANLKRHIYSLAIACTGYMSVNFWSHIPIVLFAAEVHDPVNIILATPNSFFYQAILFTNFFIALDRFVMFAMKEIHKTILRSSILRHLFVVIPWTMCTFIVAHSTSLGCYKRVNPYVLSYTYACSNCEFYDPLLYWFAWAFPGAIIILYLSILIVVFRKRPAAGHNLPLRIVGRQRKEIKLIIQFLMIGSFQLFNSAFFYVGPKVITIKDLSSFLITLFSATNSITNPLVMIIFQKNIRTSFLEGAKSCFIKIPKSSREKINNFSLAVPT</sequence>
<dbReference type="AlphaFoldDB" id="A0AAV5SBT3"/>
<keyword evidence="4" id="KW-1185">Reference proteome</keyword>
<evidence type="ECO:0000259" key="2">
    <source>
        <dbReference type="Pfam" id="PF10328"/>
    </source>
</evidence>
<dbReference type="Pfam" id="PF10328">
    <property type="entry name" value="7TM_GPCR_Srx"/>
    <property type="match status" value="1"/>
</dbReference>
<feature type="transmembrane region" description="Helical" evidence="1">
    <location>
        <begin position="195"/>
        <end position="217"/>
    </location>
</feature>